<keyword evidence="2" id="KW-1185">Reference proteome</keyword>
<name>G0QM81_ICHMU</name>
<protein>
    <submittedName>
        <fullName evidence="1">Uncharacterized protein</fullName>
    </submittedName>
</protein>
<reference evidence="1 2" key="1">
    <citation type="submission" date="2011-07" db="EMBL/GenBank/DDBJ databases">
        <authorList>
            <person name="Coyne R."/>
            <person name="Brami D."/>
            <person name="Johnson J."/>
            <person name="Hostetler J."/>
            <person name="Hannick L."/>
            <person name="Clark T."/>
            <person name="Cassidy-Hanley D."/>
            <person name="Inman J."/>
        </authorList>
    </citation>
    <scope>NUCLEOTIDE SEQUENCE [LARGE SCALE GENOMIC DNA]</scope>
    <source>
        <strain evidence="1 2">G5</strain>
    </source>
</reference>
<dbReference type="OMA" id="CVEIPKY"/>
<dbReference type="EMBL" id="GL983406">
    <property type="protein sequence ID" value="EGR33684.1"/>
    <property type="molecule type" value="Genomic_DNA"/>
</dbReference>
<dbReference type="GeneID" id="14909867"/>
<sequence>QKKLNFSFLRIQLKKNNLYFNFQLSFRKLNNYLLNENTYIQDLQMKYFSIYIYLMKQGLVTIYFIEIQVQVFILKGQNIQLIKNKINYFLFLQLKAQITLQEYFRVKCFFLNFLQEQFKGNFFLQRCKKKKFYLKIPQVFIYLIQSYFLHIQQIFRLYLKILCLFQIKLHYFLCFFHRIQCFFHLFQCFFHLFQCFFHRFQCFFHRFQCFIRLKLKFNLKIKKEYQKKNQLQILEVYYYQVQFYFFNLHIKLFKQSILPIFISFNYFKREFHEVHLYIQN</sequence>
<feature type="non-terminal residue" evidence="1">
    <location>
        <position position="1"/>
    </location>
</feature>
<gene>
    <name evidence="1" type="ORF">IMG5_045990</name>
</gene>
<evidence type="ECO:0000313" key="1">
    <source>
        <dbReference type="EMBL" id="EGR33684.1"/>
    </source>
</evidence>
<dbReference type="Proteomes" id="UP000008983">
    <property type="component" value="Unassembled WGS sequence"/>
</dbReference>
<evidence type="ECO:0000313" key="2">
    <source>
        <dbReference type="Proteomes" id="UP000008983"/>
    </source>
</evidence>
<proteinExistence type="predicted"/>
<dbReference type="InParanoid" id="G0QM81"/>
<dbReference type="AlphaFoldDB" id="G0QM81"/>
<accession>G0QM81</accession>
<dbReference type="RefSeq" id="XP_004037670.1">
    <property type="nucleotide sequence ID" value="XM_004037622.1"/>
</dbReference>
<organism evidence="1 2">
    <name type="scientific">Ichthyophthirius multifiliis</name>
    <name type="common">White spot disease agent</name>
    <name type="synonym">Ich</name>
    <dbReference type="NCBI Taxonomy" id="5932"/>
    <lineage>
        <taxon>Eukaryota</taxon>
        <taxon>Sar</taxon>
        <taxon>Alveolata</taxon>
        <taxon>Ciliophora</taxon>
        <taxon>Intramacronucleata</taxon>
        <taxon>Oligohymenophorea</taxon>
        <taxon>Hymenostomatida</taxon>
        <taxon>Ophryoglenina</taxon>
        <taxon>Ichthyophthirius</taxon>
    </lineage>
</organism>